<sequence>MVAYSPVKISLLTAIIVIILTKLPGWVKLIRRKGLKQIIIQKVSRFLLRFKYFKKQFQQKNDATKEELLKVMLAHREDPITALPASGIDTKTLFERLSKWAERDVEFQKGGRISGAIYHGGKNLQVIAAKAMKSFIISNPLHPEIFPAVRQMESEIVQITINLFNGGPNACGILTQGGTESLLLAMLAYREWGREQGITEPEILAPVSVHAAVDKAAHYFGMELVHVKLGPDFKVDINAVRKKISRNTVVIIGSAPCYAYGVIDNLEELGKLAIKHKKNFHIDGCLGGFLHPFMKDAGYNIPLCDFSVPGVTSISCDPHKYGYTPKGVSCLMFANQELRKYSYFVSPTWTGGIYATPTLSGSRTGCISVGAWTTLLSMGRASYIECAKSIMDAATYIKREIVKVPHIELMGDPLMSVVAFQSKTVNVWAIVSAMSRIGGWGLNAIQNPPGAHLCVTYANAPQAEKFIEDLRKAVEEVLKSPDVNAYHTCQLYGMVTSFPDKKIVGDIMSNYVDCLFTA</sequence>
<dbReference type="InterPro" id="IPR015422">
    <property type="entry name" value="PyrdxlP-dep_Trfase_small"/>
</dbReference>
<dbReference type="Pfam" id="PF00282">
    <property type="entry name" value="Pyridoxal_deC"/>
    <property type="match status" value="1"/>
</dbReference>
<dbReference type="Gene3D" id="3.90.1150.10">
    <property type="entry name" value="Aspartate Aminotransferase, domain 1"/>
    <property type="match status" value="1"/>
</dbReference>
<keyword evidence="20" id="KW-1185">Reference proteome</keyword>
<evidence type="ECO:0000256" key="17">
    <source>
        <dbReference type="RuleBase" id="RU000382"/>
    </source>
</evidence>
<dbReference type="InterPro" id="IPR002129">
    <property type="entry name" value="PyrdxlP-dep_de-COase"/>
</dbReference>
<comment type="caution">
    <text evidence="19">The sequence shown here is derived from an EMBL/GenBank/DDBJ whole genome shotgun (WGS) entry which is preliminary data.</text>
</comment>
<dbReference type="EMBL" id="CAJZBQ010000020">
    <property type="protein sequence ID" value="CAG9318102.1"/>
    <property type="molecule type" value="Genomic_DNA"/>
</dbReference>
<evidence type="ECO:0000256" key="11">
    <source>
        <dbReference type="ARBA" id="ARBA00023136"/>
    </source>
</evidence>
<evidence type="ECO:0000256" key="13">
    <source>
        <dbReference type="ARBA" id="ARBA00038302"/>
    </source>
</evidence>
<dbReference type="InterPro" id="IPR015421">
    <property type="entry name" value="PyrdxlP-dep_Trfase_major"/>
</dbReference>
<evidence type="ECO:0000256" key="5">
    <source>
        <dbReference type="ARBA" id="ARBA00022692"/>
    </source>
</evidence>
<feature type="transmembrane region" description="Helical" evidence="18">
    <location>
        <begin position="6"/>
        <end position="27"/>
    </location>
</feature>
<dbReference type="Gene3D" id="6.10.140.2150">
    <property type="match status" value="1"/>
</dbReference>
<dbReference type="PANTHER" id="PTHR42735:SF6">
    <property type="entry name" value="SPHINGOSINE-1-PHOSPHATE LYASE 1"/>
    <property type="match status" value="1"/>
</dbReference>
<dbReference type="GO" id="GO:0019752">
    <property type="term" value="P:carboxylic acid metabolic process"/>
    <property type="evidence" value="ECO:0007669"/>
    <property type="project" value="InterPro"/>
</dbReference>
<evidence type="ECO:0000256" key="18">
    <source>
        <dbReference type="SAM" id="Phobius"/>
    </source>
</evidence>
<evidence type="ECO:0000256" key="8">
    <source>
        <dbReference type="ARBA" id="ARBA00022919"/>
    </source>
</evidence>
<comment type="cofactor">
    <cofactor evidence="1 16 17">
        <name>pyridoxal 5'-phosphate</name>
        <dbReference type="ChEBI" id="CHEBI:597326"/>
    </cofactor>
</comment>
<comment type="pathway">
    <text evidence="4">Sphingolipid metabolism.</text>
</comment>
<evidence type="ECO:0000256" key="4">
    <source>
        <dbReference type="ARBA" id="ARBA00004991"/>
    </source>
</evidence>
<evidence type="ECO:0000256" key="7">
    <source>
        <dbReference type="ARBA" id="ARBA00022898"/>
    </source>
</evidence>
<dbReference type="SUPFAM" id="SSF53383">
    <property type="entry name" value="PLP-dependent transferases"/>
    <property type="match status" value="1"/>
</dbReference>
<name>A0AAU9J2D3_9CILI</name>
<feature type="modified residue" description="N6-(pyridoxal phosphate)lysine" evidence="16">
    <location>
        <position position="320"/>
    </location>
</feature>
<accession>A0AAU9J2D3</accession>
<evidence type="ECO:0000256" key="14">
    <source>
        <dbReference type="ARBA" id="ARBA00038965"/>
    </source>
</evidence>
<dbReference type="FunFam" id="3.40.640.10:FF:000020">
    <property type="entry name" value="sphingosine-1-phosphate lyase 1"/>
    <property type="match status" value="1"/>
</dbReference>
<evidence type="ECO:0000313" key="20">
    <source>
        <dbReference type="Proteomes" id="UP001162131"/>
    </source>
</evidence>
<keyword evidence="8" id="KW-0746">Sphingolipid metabolism</keyword>
<keyword evidence="7 16" id="KW-0663">Pyridoxal phosphate</keyword>
<keyword evidence="6" id="KW-0256">Endoplasmic reticulum</keyword>
<evidence type="ECO:0000256" key="9">
    <source>
        <dbReference type="ARBA" id="ARBA00022989"/>
    </source>
</evidence>
<evidence type="ECO:0000256" key="6">
    <source>
        <dbReference type="ARBA" id="ARBA00022824"/>
    </source>
</evidence>
<keyword evidence="12 17" id="KW-0456">Lyase</keyword>
<dbReference type="Gene3D" id="3.40.640.10">
    <property type="entry name" value="Type I PLP-dependent aspartate aminotransferase-like (Major domain)"/>
    <property type="match status" value="1"/>
</dbReference>
<keyword evidence="9 18" id="KW-1133">Transmembrane helix</keyword>
<evidence type="ECO:0000256" key="2">
    <source>
        <dbReference type="ARBA" id="ARBA00004389"/>
    </source>
</evidence>
<keyword evidence="5 18" id="KW-0812">Transmembrane</keyword>
<evidence type="ECO:0000256" key="15">
    <source>
        <dbReference type="ARBA" id="ARBA00042568"/>
    </source>
</evidence>
<evidence type="ECO:0000256" key="3">
    <source>
        <dbReference type="ARBA" id="ARBA00004760"/>
    </source>
</evidence>
<comment type="pathway">
    <text evidence="3">Lipid metabolism; sphingolipid metabolism.</text>
</comment>
<comment type="similarity">
    <text evidence="13">Belongs to the group II decarboxylase family. Sphingosine-1-phosphate lyase subfamily.</text>
</comment>
<dbReference type="GO" id="GO:0008117">
    <property type="term" value="F:sphinganine-1-phosphate aldolase activity"/>
    <property type="evidence" value="ECO:0007669"/>
    <property type="project" value="UniProtKB-EC"/>
</dbReference>
<reference evidence="19" key="1">
    <citation type="submission" date="2021-09" db="EMBL/GenBank/DDBJ databases">
        <authorList>
            <consortium name="AG Swart"/>
            <person name="Singh M."/>
            <person name="Singh A."/>
            <person name="Seah K."/>
            <person name="Emmerich C."/>
        </authorList>
    </citation>
    <scope>NUCLEOTIDE SEQUENCE</scope>
    <source>
        <strain evidence="19">ATCC30299</strain>
    </source>
</reference>
<protein>
    <recommendedName>
        <fullName evidence="14">sphinganine-1-phosphate aldolase</fullName>
        <ecNumber evidence="14">4.1.2.27</ecNumber>
    </recommendedName>
    <alternativeName>
        <fullName evidence="15">Sphingosine-1-phosphate aldolase</fullName>
    </alternativeName>
</protein>
<organism evidence="19 20">
    <name type="scientific">Blepharisma stoltei</name>
    <dbReference type="NCBI Taxonomy" id="1481888"/>
    <lineage>
        <taxon>Eukaryota</taxon>
        <taxon>Sar</taxon>
        <taxon>Alveolata</taxon>
        <taxon>Ciliophora</taxon>
        <taxon>Postciliodesmatophora</taxon>
        <taxon>Heterotrichea</taxon>
        <taxon>Heterotrichida</taxon>
        <taxon>Blepharismidae</taxon>
        <taxon>Blepharisma</taxon>
    </lineage>
</organism>
<comment type="subcellular location">
    <subcellularLocation>
        <location evidence="2">Endoplasmic reticulum membrane</location>
        <topology evidence="2">Single-pass membrane protein</topology>
    </subcellularLocation>
</comment>
<keyword evidence="10" id="KW-0443">Lipid metabolism</keyword>
<evidence type="ECO:0000256" key="10">
    <source>
        <dbReference type="ARBA" id="ARBA00023098"/>
    </source>
</evidence>
<dbReference type="EC" id="4.1.2.27" evidence="14"/>
<dbReference type="GO" id="GO:0030170">
    <property type="term" value="F:pyridoxal phosphate binding"/>
    <property type="evidence" value="ECO:0007669"/>
    <property type="project" value="InterPro"/>
</dbReference>
<gene>
    <name evidence="19" type="ORF">BSTOLATCC_MIC20586</name>
</gene>
<evidence type="ECO:0000256" key="16">
    <source>
        <dbReference type="PIRSR" id="PIRSR602129-50"/>
    </source>
</evidence>
<dbReference type="InterPro" id="IPR050477">
    <property type="entry name" value="GrpII_AminoAcid_Decarb"/>
</dbReference>
<evidence type="ECO:0000256" key="1">
    <source>
        <dbReference type="ARBA" id="ARBA00001933"/>
    </source>
</evidence>
<keyword evidence="11 18" id="KW-0472">Membrane</keyword>
<dbReference type="AlphaFoldDB" id="A0AAU9J2D3"/>
<dbReference type="GO" id="GO:0030149">
    <property type="term" value="P:sphingolipid catabolic process"/>
    <property type="evidence" value="ECO:0007669"/>
    <property type="project" value="TreeGrafter"/>
</dbReference>
<evidence type="ECO:0000256" key="12">
    <source>
        <dbReference type="ARBA" id="ARBA00023239"/>
    </source>
</evidence>
<proteinExistence type="inferred from homology"/>
<dbReference type="PANTHER" id="PTHR42735">
    <property type="match status" value="1"/>
</dbReference>
<evidence type="ECO:0000313" key="19">
    <source>
        <dbReference type="EMBL" id="CAG9318102.1"/>
    </source>
</evidence>
<dbReference type="GO" id="GO:0005789">
    <property type="term" value="C:endoplasmic reticulum membrane"/>
    <property type="evidence" value="ECO:0007669"/>
    <property type="project" value="UniProtKB-SubCell"/>
</dbReference>
<dbReference type="Proteomes" id="UP001162131">
    <property type="component" value="Unassembled WGS sequence"/>
</dbReference>
<dbReference type="InterPro" id="IPR015424">
    <property type="entry name" value="PyrdxlP-dep_Trfase"/>
</dbReference>